<accession>A0ABS2ZW93</accession>
<feature type="transmembrane region" description="Helical" evidence="1">
    <location>
        <begin position="44"/>
        <end position="62"/>
    </location>
</feature>
<comment type="caution">
    <text evidence="2">The sequence shown here is derived from an EMBL/GenBank/DDBJ whole genome shotgun (WGS) entry which is preliminary data.</text>
</comment>
<feature type="transmembrane region" description="Helical" evidence="1">
    <location>
        <begin position="12"/>
        <end position="32"/>
    </location>
</feature>
<proteinExistence type="predicted"/>
<reference evidence="2 3" key="1">
    <citation type="submission" date="2021-01" db="EMBL/GenBank/DDBJ databases">
        <title>Genome Sequencing of Type Strains.</title>
        <authorList>
            <person name="Lemaire J.F."/>
            <person name="Inderbitzin P."/>
            <person name="Collins S.B."/>
            <person name="Wespe N."/>
            <person name="Knight-Connoni V."/>
        </authorList>
    </citation>
    <scope>NUCLEOTIDE SEQUENCE [LARGE SCALE GENOMIC DNA]</scope>
    <source>
        <strain evidence="2 3">DSM 23009</strain>
    </source>
</reference>
<sequence>MLSKGKTTAGKLLAYLGLWIFAVGFAFSEIIIDIDDMPNLLESASIPMIVIGLLMVITSNFFNKKSSKYTN</sequence>
<evidence type="ECO:0000313" key="2">
    <source>
        <dbReference type="EMBL" id="MBN3555696.1"/>
    </source>
</evidence>
<keyword evidence="3" id="KW-1185">Reference proteome</keyword>
<organism evidence="2 3">
    <name type="scientific">Fictibacillus nanhaiensis</name>
    <dbReference type="NCBI Taxonomy" id="742169"/>
    <lineage>
        <taxon>Bacteria</taxon>
        <taxon>Bacillati</taxon>
        <taxon>Bacillota</taxon>
        <taxon>Bacilli</taxon>
        <taxon>Bacillales</taxon>
        <taxon>Fictibacillaceae</taxon>
        <taxon>Fictibacillus</taxon>
    </lineage>
</organism>
<dbReference type="EMBL" id="JAFHKR010000039">
    <property type="protein sequence ID" value="MBN3555696.1"/>
    <property type="molecule type" value="Genomic_DNA"/>
</dbReference>
<protein>
    <submittedName>
        <fullName evidence="2">Uncharacterized protein</fullName>
    </submittedName>
</protein>
<evidence type="ECO:0000313" key="3">
    <source>
        <dbReference type="Proteomes" id="UP001296923"/>
    </source>
</evidence>
<keyword evidence="1" id="KW-0812">Transmembrane</keyword>
<name>A0ABS2ZW93_9BACL</name>
<gene>
    <name evidence="2" type="ORF">JYA63_15570</name>
</gene>
<keyword evidence="1" id="KW-1133">Transmembrane helix</keyword>
<keyword evidence="1" id="KW-0472">Membrane</keyword>
<dbReference type="RefSeq" id="WP_205726496.1">
    <property type="nucleotide sequence ID" value="NZ_JAFHKR010000039.1"/>
</dbReference>
<dbReference type="Proteomes" id="UP001296923">
    <property type="component" value="Unassembled WGS sequence"/>
</dbReference>
<evidence type="ECO:0000256" key="1">
    <source>
        <dbReference type="SAM" id="Phobius"/>
    </source>
</evidence>